<feature type="transmembrane region" description="Helical" evidence="7">
    <location>
        <begin position="128"/>
        <end position="147"/>
    </location>
</feature>
<feature type="transmembrane region" description="Helical" evidence="7">
    <location>
        <begin position="352"/>
        <end position="370"/>
    </location>
</feature>
<feature type="compositionally biased region" description="Low complexity" evidence="6">
    <location>
        <begin position="250"/>
        <end position="260"/>
    </location>
</feature>
<feature type="transmembrane region" description="Helical" evidence="7">
    <location>
        <begin position="382"/>
        <end position="401"/>
    </location>
</feature>
<keyword evidence="2" id="KW-1003">Cell membrane</keyword>
<accession>A0AA90H4M0</accession>
<feature type="transmembrane region" description="Helical" evidence="7">
    <location>
        <begin position="59"/>
        <end position="79"/>
    </location>
</feature>
<gene>
    <name evidence="9" type="ORF">POF50_001715</name>
</gene>
<evidence type="ECO:0000256" key="6">
    <source>
        <dbReference type="SAM" id="MobiDB-lite"/>
    </source>
</evidence>
<keyword evidence="3 7" id="KW-0812">Transmembrane</keyword>
<dbReference type="PANTHER" id="PTHR34697">
    <property type="entry name" value="PHOSPHATIDYLGLYCEROL LYSYLTRANSFERASE"/>
    <property type="match status" value="1"/>
</dbReference>
<dbReference type="InterPro" id="IPR024320">
    <property type="entry name" value="LPG_synthase_C"/>
</dbReference>
<feature type="domain" description="Phosphatidylglycerol lysyltransferase C-terminal" evidence="8">
    <location>
        <begin position="514"/>
        <end position="817"/>
    </location>
</feature>
<evidence type="ECO:0000256" key="5">
    <source>
        <dbReference type="ARBA" id="ARBA00023136"/>
    </source>
</evidence>
<keyword evidence="4 7" id="KW-1133">Transmembrane helix</keyword>
<feature type="transmembrane region" description="Helical" evidence="7">
    <location>
        <begin position="477"/>
        <end position="495"/>
    </location>
</feature>
<organism evidence="9">
    <name type="scientific">Streptantibioticus silvisoli</name>
    <dbReference type="NCBI Taxonomy" id="2705255"/>
    <lineage>
        <taxon>Bacteria</taxon>
        <taxon>Bacillati</taxon>
        <taxon>Actinomycetota</taxon>
        <taxon>Actinomycetes</taxon>
        <taxon>Kitasatosporales</taxon>
        <taxon>Streptomycetaceae</taxon>
        <taxon>Streptantibioticus</taxon>
    </lineage>
</organism>
<reference evidence="9" key="1">
    <citation type="submission" date="2023-05" db="EMBL/GenBank/DDBJ databases">
        <title>Streptantibioticus silvisoli sp. nov., acidotolerant actinomycetes 1 from pine litter.</title>
        <authorList>
            <person name="Swiecimska M."/>
            <person name="Golinska P."/>
            <person name="Sangal V."/>
            <person name="Wachnowicz B."/>
            <person name="Goodfellow M."/>
        </authorList>
    </citation>
    <scope>NUCLEOTIDE SEQUENCE</scope>
    <source>
        <strain evidence="9">SL13</strain>
    </source>
</reference>
<dbReference type="RefSeq" id="WP_282698451.1">
    <property type="nucleotide sequence ID" value="NZ_JABXJJ020000002.1"/>
</dbReference>
<name>A0AA90H4M0_9ACTN</name>
<feature type="region of interest" description="Disordered" evidence="6">
    <location>
        <begin position="244"/>
        <end position="273"/>
    </location>
</feature>
<dbReference type="EMBL" id="JABXJJ020000002">
    <property type="protein sequence ID" value="MDI5968077.1"/>
    <property type="molecule type" value="Genomic_DNA"/>
</dbReference>
<evidence type="ECO:0000259" key="8">
    <source>
        <dbReference type="Pfam" id="PF09924"/>
    </source>
</evidence>
<feature type="transmembrane region" description="Helical" evidence="7">
    <location>
        <begin position="286"/>
        <end position="306"/>
    </location>
</feature>
<feature type="transmembrane region" description="Helical" evidence="7">
    <location>
        <begin position="326"/>
        <end position="345"/>
    </location>
</feature>
<dbReference type="GO" id="GO:0055091">
    <property type="term" value="P:phospholipid homeostasis"/>
    <property type="evidence" value="ECO:0007669"/>
    <property type="project" value="TreeGrafter"/>
</dbReference>
<keyword evidence="5 7" id="KW-0472">Membrane</keyword>
<feature type="transmembrane region" description="Helical" evidence="7">
    <location>
        <begin position="154"/>
        <end position="173"/>
    </location>
</feature>
<proteinExistence type="predicted"/>
<evidence type="ECO:0000313" key="9">
    <source>
        <dbReference type="EMBL" id="MDI5968077.1"/>
    </source>
</evidence>
<feature type="transmembrane region" description="Helical" evidence="7">
    <location>
        <begin position="179"/>
        <end position="198"/>
    </location>
</feature>
<sequence length="859" mass="92597">MWDWLTDGYHTRIVESGRQPLFLLLVGLLGSFLFIRFSVRMIRRGTSWWPGNVSSSGGLHIHHVVFGQAMMLIGGIGAFALRGDSSAGRDLLGLLFGIGCGLVLDEFALVLHLKDVYWSEEGRQSVDAVILAVAVIGLLLLGITPLGNLSGGSVLSRAVTAAVLLALVVVSLLKGKVWTGFFGLFLVFLPLFGAVRLARPNSPWARWRYYSRPRRLARAERREARIRGRLRITRSAVYNAVAGAPHLDSPVPRGRPAPAKGPRRPSTAGLGPSRADRLLRPLREPAAVAVVWYLRLAALADVAAGLVEPFRARLRGGGTQEVLTPFLVTAGFTAAAVAALLAVMVRRRKRTAWLVAFALAAVNAAVYWLTLLTAPGYRPQPVNWLSAALTTLVAVALWVAGPLCRVRGEHGNVPLGLAWLLFGGVVAVGLGTVLVHEADTVPTAPWPDCLRYALLRVLTLSTLVGLPDIAVPGWVDLIVNVLSVALLLQVLRAFFRSPRGLTRLSPDDEHQLRSLLREFGRQDSLGYFALRRDTSVAWAPDRDAAVLFRVVNGVALACGDPVGDPAAWPRAISGWLRTARAHAWVPAVTCAGPHAAGVYERLGLRTLAFGDEAVVRTAGFRLEGDAMRPVREARDALRGAGYRAVVRRQRDIPRAEADRLARLADAWRRGAVDRGPAVSLARLGDRDDPRCVLVECRDPNDRTCALLSLVPWDGTGLSLDLVRRDTGSPGGMYGYLLAELLLRARADAAPVAGVERVALGVAVRHSAPYGGHGPGTGWVFRLHRTLSRLPAHRRRAVATDRATSAFAPGWQPRFLLYERATELPRITLANAGSGGLLTTARMPRLSQGDGEAGVGAGTG</sequence>
<feature type="transmembrane region" description="Helical" evidence="7">
    <location>
        <begin position="21"/>
        <end position="39"/>
    </location>
</feature>
<dbReference type="GO" id="GO:0016755">
    <property type="term" value="F:aminoacyltransferase activity"/>
    <property type="evidence" value="ECO:0007669"/>
    <property type="project" value="TreeGrafter"/>
</dbReference>
<comment type="caution">
    <text evidence="9">The sequence shown here is derived from an EMBL/GenBank/DDBJ whole genome shotgun (WGS) entry which is preliminary data.</text>
</comment>
<dbReference type="Pfam" id="PF09924">
    <property type="entry name" value="LPG_synthase_C"/>
    <property type="match status" value="1"/>
</dbReference>
<evidence type="ECO:0000256" key="7">
    <source>
        <dbReference type="SAM" id="Phobius"/>
    </source>
</evidence>
<evidence type="ECO:0000256" key="4">
    <source>
        <dbReference type="ARBA" id="ARBA00022989"/>
    </source>
</evidence>
<dbReference type="AlphaFoldDB" id="A0AA90H4M0"/>
<comment type="subcellular location">
    <subcellularLocation>
        <location evidence="1">Cell membrane</location>
        <topology evidence="1">Multi-pass membrane protein</topology>
    </subcellularLocation>
</comment>
<dbReference type="PANTHER" id="PTHR34697:SF2">
    <property type="entry name" value="PHOSPHATIDYLGLYCEROL LYSYLTRANSFERASE"/>
    <property type="match status" value="1"/>
</dbReference>
<feature type="transmembrane region" description="Helical" evidence="7">
    <location>
        <begin position="413"/>
        <end position="435"/>
    </location>
</feature>
<evidence type="ECO:0000256" key="3">
    <source>
        <dbReference type="ARBA" id="ARBA00022692"/>
    </source>
</evidence>
<evidence type="ECO:0000256" key="2">
    <source>
        <dbReference type="ARBA" id="ARBA00022475"/>
    </source>
</evidence>
<dbReference type="GO" id="GO:0005886">
    <property type="term" value="C:plasma membrane"/>
    <property type="evidence" value="ECO:0007669"/>
    <property type="project" value="UniProtKB-SubCell"/>
</dbReference>
<protein>
    <submittedName>
        <fullName evidence="9">Phosphatidylglycerol lysyltransferase domain-containing protein</fullName>
    </submittedName>
</protein>
<dbReference type="InterPro" id="IPR051211">
    <property type="entry name" value="PG_lysyltransferase"/>
</dbReference>
<feature type="transmembrane region" description="Helical" evidence="7">
    <location>
        <begin position="91"/>
        <end position="113"/>
    </location>
</feature>
<evidence type="ECO:0000256" key="1">
    <source>
        <dbReference type="ARBA" id="ARBA00004651"/>
    </source>
</evidence>